<dbReference type="RefSeq" id="WP_171401472.1">
    <property type="nucleotide sequence ID" value="NZ_CP049838.1"/>
</dbReference>
<feature type="chain" id="PRO_5026894377" description="Ricin B lectin domain-containing protein" evidence="1">
    <location>
        <begin position="33"/>
        <end position="205"/>
    </location>
</feature>
<evidence type="ECO:0000256" key="1">
    <source>
        <dbReference type="SAM" id="SignalP"/>
    </source>
</evidence>
<name>A0A6M4X014_9ACTN</name>
<feature type="signal peptide" evidence="1">
    <location>
        <begin position="1"/>
        <end position="32"/>
    </location>
</feature>
<evidence type="ECO:0000313" key="2">
    <source>
        <dbReference type="EMBL" id="QJT06157.1"/>
    </source>
</evidence>
<protein>
    <recommendedName>
        <fullName evidence="4">Ricin B lectin domain-containing protein</fullName>
    </recommendedName>
</protein>
<evidence type="ECO:0008006" key="4">
    <source>
        <dbReference type="Google" id="ProtNLM"/>
    </source>
</evidence>
<evidence type="ECO:0000313" key="3">
    <source>
        <dbReference type="Proteomes" id="UP000502665"/>
    </source>
</evidence>
<accession>A0A6M4X014</accession>
<organism evidence="2 3">
    <name type="scientific">Streptomyces asoensis</name>
    <dbReference type="NCBI Taxonomy" id="249586"/>
    <lineage>
        <taxon>Bacteria</taxon>
        <taxon>Bacillati</taxon>
        <taxon>Actinomycetota</taxon>
        <taxon>Actinomycetes</taxon>
        <taxon>Kitasatosporales</taxon>
        <taxon>Streptomycetaceae</taxon>
        <taxon>Streptomyces</taxon>
    </lineage>
</organism>
<dbReference type="Proteomes" id="UP000502665">
    <property type="component" value="Chromosome"/>
</dbReference>
<keyword evidence="3" id="KW-1185">Reference proteome</keyword>
<gene>
    <name evidence="2" type="ORF">G9272_42410</name>
</gene>
<keyword evidence="1" id="KW-0732">Signal</keyword>
<sequence length="205" mass="22183">MLQGNRRFIRGLVTAASLCLLSVSVGSPSASAAEPATQVACSDYTNSKVWQTSAQWSRVSERLCLEWTAASANGYRLVRGRWQFRVDWPTDCSLSVGIPPSGGISCPAGRALKNPSMTFKNVIIDGGWRAGSGAPSIGRCSSQNWYTSRMQRSTYVRTCNGPWMRGTRGSSFTISMSAQGDVADDGDGQKLLGALIRQSWTFPSR</sequence>
<reference evidence="2" key="1">
    <citation type="submission" date="2020-03" db="EMBL/GenBank/DDBJ databases">
        <title>Molecular networking-based the target discovery of potent antiproliferative macrolactams: 5/6/7/16 polycyclic ansamycins and glycosylated trienomycin from Streptomyces cacaoi subsp. asoensis.</title>
        <authorList>
            <person name="Liu L.-L."/>
        </authorList>
    </citation>
    <scope>NUCLEOTIDE SEQUENCE [LARGE SCALE GENOMIC DNA]</scope>
    <source>
        <strain evidence="2">H2S5</strain>
    </source>
</reference>
<dbReference type="AlphaFoldDB" id="A0A6M4X014"/>
<dbReference type="EMBL" id="CP049838">
    <property type="protein sequence ID" value="QJT06157.1"/>
    <property type="molecule type" value="Genomic_DNA"/>
</dbReference>
<proteinExistence type="predicted"/>